<dbReference type="GeneID" id="26840868"/>
<dbReference type="Gene3D" id="1.20.5.370">
    <property type="match status" value="1"/>
</dbReference>
<feature type="compositionally biased region" description="Acidic residues" evidence="2">
    <location>
        <begin position="343"/>
        <end position="353"/>
    </location>
</feature>
<feature type="region of interest" description="Disordered" evidence="2">
    <location>
        <begin position="312"/>
        <end position="375"/>
    </location>
</feature>
<protein>
    <submittedName>
        <fullName evidence="3">Uncharacterized protein</fullName>
    </submittedName>
</protein>
<comment type="caution">
    <text evidence="3">The sequence shown here is derived from an EMBL/GenBank/DDBJ whole genome shotgun (WGS) entry which is preliminary data.</text>
</comment>
<evidence type="ECO:0000313" key="3">
    <source>
        <dbReference type="EMBL" id="KSA00387.1"/>
    </source>
</evidence>
<keyword evidence="1" id="KW-0175">Coiled coil</keyword>
<feature type="region of interest" description="Disordered" evidence="2">
    <location>
        <begin position="409"/>
        <end position="505"/>
    </location>
</feature>
<feature type="compositionally biased region" description="Basic and acidic residues" evidence="2">
    <location>
        <begin position="354"/>
        <end position="367"/>
    </location>
</feature>
<evidence type="ECO:0000256" key="1">
    <source>
        <dbReference type="SAM" id="Coils"/>
    </source>
</evidence>
<keyword evidence="4" id="KW-1185">Reference proteome</keyword>
<dbReference type="Proteomes" id="UP000054251">
    <property type="component" value="Unassembled WGS sequence"/>
</dbReference>
<proteinExistence type="predicted"/>
<name>A0A0V1PW27_9ASCO</name>
<sequence>MSYYLFNETVRNGSKMNEIYSPPSKNALTGHIQSIPLVIEDKETKKIIKKASLYLHCLRNGSKIENSNFANISLTAMNQEGSFHIDITKENCARFKRKGHFTIAEWESIIQHLFPVDDHHEPSIADDLVASAKFISLERYYDPDTNELLDDDELPLVSEFITIDIKTNAKLPITVGSIDLPYADTEYDLQESIMMREEQNLFNWIDLLLLNNQKLNKELHASRQSNLMLKEENEQYQNELETSAVQHKKIISDFLDKFYQVLNAKKDKIWELENNNLKQLEGLNEKYINQNKFNLKNYTIDKDKIPDELDEVYTSPTKRKKNATSPKSSLQKRRKRSTKANDPEEISADENTEEQTHRITRSQDKSNHLATATNGLSDREIVTSILDQEHENPTTDVDELYLLHLSNERSSGSRDVTDYSDNDDDNDDNNNNSNNSNVVNETTTKEAKNRPLQSETRRSIDTAKSSSDTAKRGSITDYESNSDTDIKGSNQMLNSNTDEIADSLQ</sequence>
<feature type="compositionally biased region" description="Basic and acidic residues" evidence="2">
    <location>
        <begin position="443"/>
        <end position="461"/>
    </location>
</feature>
<dbReference type="SUPFAM" id="SSF58022">
    <property type="entry name" value="XRCC4, C-terminal oligomerization domain"/>
    <property type="match status" value="1"/>
</dbReference>
<reference evidence="3 4" key="1">
    <citation type="submission" date="2015-11" db="EMBL/GenBank/DDBJ databases">
        <title>The genome of Debaryomyces fabryi.</title>
        <authorList>
            <person name="Tafer H."/>
            <person name="Lopandic K."/>
        </authorList>
    </citation>
    <scope>NUCLEOTIDE SEQUENCE [LARGE SCALE GENOMIC DNA]</scope>
    <source>
        <strain evidence="3 4">CBS 789</strain>
    </source>
</reference>
<feature type="compositionally biased region" description="Low complexity" evidence="2">
    <location>
        <begin position="429"/>
        <end position="440"/>
    </location>
</feature>
<feature type="compositionally biased region" description="Acidic residues" evidence="2">
    <location>
        <begin position="418"/>
        <end position="428"/>
    </location>
</feature>
<dbReference type="OrthoDB" id="4094308at2759"/>
<accession>A0A0V1PW27</accession>
<dbReference type="InterPro" id="IPR014751">
    <property type="entry name" value="XRCC4-like_C"/>
</dbReference>
<organism evidence="3 4">
    <name type="scientific">Debaryomyces fabryi</name>
    <dbReference type="NCBI Taxonomy" id="58627"/>
    <lineage>
        <taxon>Eukaryota</taxon>
        <taxon>Fungi</taxon>
        <taxon>Dikarya</taxon>
        <taxon>Ascomycota</taxon>
        <taxon>Saccharomycotina</taxon>
        <taxon>Pichiomycetes</taxon>
        <taxon>Debaryomycetaceae</taxon>
        <taxon>Debaryomyces</taxon>
    </lineage>
</organism>
<dbReference type="AlphaFoldDB" id="A0A0V1PW27"/>
<feature type="coiled-coil region" evidence="1">
    <location>
        <begin position="212"/>
        <end position="246"/>
    </location>
</feature>
<dbReference type="EMBL" id="LMYN01000090">
    <property type="protein sequence ID" value="KSA00387.1"/>
    <property type="molecule type" value="Genomic_DNA"/>
</dbReference>
<feature type="compositionally biased region" description="Polar residues" evidence="2">
    <location>
        <begin position="477"/>
        <end position="505"/>
    </location>
</feature>
<evidence type="ECO:0000313" key="4">
    <source>
        <dbReference type="Proteomes" id="UP000054251"/>
    </source>
</evidence>
<dbReference type="RefSeq" id="XP_015466489.1">
    <property type="nucleotide sequence ID" value="XM_015612688.1"/>
</dbReference>
<gene>
    <name evidence="3" type="ORF">AC631_03859</name>
</gene>
<evidence type="ECO:0000256" key="2">
    <source>
        <dbReference type="SAM" id="MobiDB-lite"/>
    </source>
</evidence>